<evidence type="ECO:0000313" key="2">
    <source>
        <dbReference type="Proteomes" id="UP000050454"/>
    </source>
</evidence>
<dbReference type="InterPro" id="IPR036624">
    <property type="entry name" value="Hcp1-lik_sf"/>
</dbReference>
<dbReference type="OrthoDB" id="655912at2"/>
<name>A0A0P7C681_9BACT</name>
<dbReference type="SUPFAM" id="SSF141452">
    <property type="entry name" value="Hcp1-like"/>
    <property type="match status" value="1"/>
</dbReference>
<organism evidence="1 2">
    <name type="scientific">Jiulongibacter sediminis</name>
    <dbReference type="NCBI Taxonomy" id="1605367"/>
    <lineage>
        <taxon>Bacteria</taxon>
        <taxon>Pseudomonadati</taxon>
        <taxon>Bacteroidota</taxon>
        <taxon>Cytophagia</taxon>
        <taxon>Cytophagales</taxon>
        <taxon>Leadbetterellaceae</taxon>
        <taxon>Jiulongibacter</taxon>
    </lineage>
</organism>
<proteinExistence type="predicted"/>
<accession>A0A0P7C681</accession>
<dbReference type="InterPro" id="IPR008514">
    <property type="entry name" value="T6SS_Hcp"/>
</dbReference>
<dbReference type="EMBL" id="LGTQ01000009">
    <property type="protein sequence ID" value="KPM47773.1"/>
    <property type="molecule type" value="Genomic_DNA"/>
</dbReference>
<protein>
    <submittedName>
        <fullName evidence="1">Uncharacterized protein</fullName>
    </submittedName>
</protein>
<dbReference type="STRING" id="1605367.AFM12_10920"/>
<dbReference type="AlphaFoldDB" id="A0A0P7C681"/>
<gene>
    <name evidence="1" type="ORF">AFM12_10920</name>
</gene>
<dbReference type="RefSeq" id="WP_055148118.1">
    <property type="nucleotide sequence ID" value="NZ_JXSZ01000009.1"/>
</dbReference>
<reference evidence="1 2" key="1">
    <citation type="submission" date="2015-07" db="EMBL/GenBank/DDBJ databases">
        <title>The draft genome sequence of Leadbetterella sp. JN14-9.</title>
        <authorList>
            <person name="Liu Y."/>
            <person name="Du J."/>
            <person name="Shao Z."/>
        </authorList>
    </citation>
    <scope>NUCLEOTIDE SEQUENCE [LARGE SCALE GENOMIC DNA]</scope>
    <source>
        <strain evidence="1 2">JN14-9</strain>
    </source>
</reference>
<comment type="caution">
    <text evidence="1">The sequence shown here is derived from an EMBL/GenBank/DDBJ whole genome shotgun (WGS) entry which is preliminary data.</text>
</comment>
<dbReference type="Gene3D" id="2.30.110.20">
    <property type="entry name" value="Hcp1-like"/>
    <property type="match status" value="1"/>
</dbReference>
<evidence type="ECO:0000313" key="1">
    <source>
        <dbReference type="EMBL" id="KPM47773.1"/>
    </source>
</evidence>
<keyword evidence="2" id="KW-1185">Reference proteome</keyword>
<dbReference type="Pfam" id="PF05638">
    <property type="entry name" value="T6SS_HCP"/>
    <property type="match status" value="1"/>
</dbReference>
<dbReference type="Proteomes" id="UP000050454">
    <property type="component" value="Unassembled WGS sequence"/>
</dbReference>
<sequence>MKGLLLGLVLFFGVQIAEAQSGLVLPNGIKVPEVESLADVTSPHEGMIVYETDQKSLFLRREGSWEALSEPVPNNEPHIFVEFSGAPTIVPGDVENTGIHGSQSRVLHLDFNIFSTLGTGRSVGVAEYDFKFKKKLGKSSPLLNKALLRRESFTDVIFTFYIQTTKDDVPYYSYHLENVNLLSMRTVGPHSELTTLLDATNNLSAKSMIEEIQLVFEQITIKDHIHNTEVTHSFNTNE</sequence>